<dbReference type="PANTHER" id="PTHR42911:SF2">
    <property type="entry name" value="PROHIBITIN FAMILY PROTEIN"/>
    <property type="match status" value="1"/>
</dbReference>
<dbReference type="InterPro" id="IPR001107">
    <property type="entry name" value="Band_7"/>
</dbReference>
<protein>
    <recommendedName>
        <fullName evidence="3">Band 7 domain-containing protein</fullName>
    </recommendedName>
</protein>
<evidence type="ECO:0000259" key="3">
    <source>
        <dbReference type="SMART" id="SM00244"/>
    </source>
</evidence>
<feature type="transmembrane region" description="Helical" evidence="2">
    <location>
        <begin position="6"/>
        <end position="31"/>
    </location>
</feature>
<evidence type="ECO:0000256" key="1">
    <source>
        <dbReference type="SAM" id="MobiDB-lite"/>
    </source>
</evidence>
<feature type="region of interest" description="Disordered" evidence="1">
    <location>
        <begin position="290"/>
        <end position="310"/>
    </location>
</feature>
<evidence type="ECO:0000256" key="2">
    <source>
        <dbReference type="SAM" id="Phobius"/>
    </source>
</evidence>
<sequence>MIFHTIILVLFCGIVIVLLLQAFIIVPTYHYGVVTRFSRRTGRCVKEGLRIKIPLIDEIELYDAQIKTTPVSVVVNTEDKQDITVYGSLKWQPDIQLMMRYTELSEDTLKNGIIDSIKSTLGEIAGNNSSSSFTTNLKIVELLINCTFRLETPPHLRSGTVVIKKDILDYYDKRRSTIDFMLKNDEKHHERSPFEERYGIHVVIFDLSDIKLPEKTQASLEKRKQADADTDAAETRMRRVEIQAAKLIEKGVDPQAAILTAAKANGIEISGQIYSGAMPIQDILMSVAKKIGGGDTPKSKNDGVPRRKGK</sequence>
<organism evidence="4 5">
    <name type="scientific">Candidatus Harrisonbacteria bacterium RIFOXYD1_FULL_40_9</name>
    <dbReference type="NCBI Taxonomy" id="1798412"/>
    <lineage>
        <taxon>Bacteria</taxon>
        <taxon>Candidatus Harrisoniibacteriota</taxon>
    </lineage>
</organism>
<dbReference type="AlphaFoldDB" id="A0A1G2A019"/>
<dbReference type="Pfam" id="PF01145">
    <property type="entry name" value="Band_7"/>
    <property type="match status" value="1"/>
</dbReference>
<gene>
    <name evidence="4" type="ORF">A2586_00305</name>
</gene>
<evidence type="ECO:0000313" key="5">
    <source>
        <dbReference type="Proteomes" id="UP000176611"/>
    </source>
</evidence>
<feature type="domain" description="Band 7" evidence="3">
    <location>
        <begin position="21"/>
        <end position="224"/>
    </location>
</feature>
<proteinExistence type="predicted"/>
<comment type="caution">
    <text evidence="4">The sequence shown here is derived from an EMBL/GenBank/DDBJ whole genome shotgun (WGS) entry which is preliminary data.</text>
</comment>
<keyword evidence="2" id="KW-0812">Transmembrane</keyword>
<keyword evidence="2" id="KW-1133">Transmembrane helix</keyword>
<dbReference type="PANTHER" id="PTHR42911">
    <property type="entry name" value="MODULATOR OF FTSH PROTEASE HFLC"/>
    <property type="match status" value="1"/>
</dbReference>
<dbReference type="Proteomes" id="UP000176611">
    <property type="component" value="Unassembled WGS sequence"/>
</dbReference>
<dbReference type="EMBL" id="MHJO01000010">
    <property type="protein sequence ID" value="OGY69507.1"/>
    <property type="molecule type" value="Genomic_DNA"/>
</dbReference>
<name>A0A1G2A019_9BACT</name>
<dbReference type="SMART" id="SM00244">
    <property type="entry name" value="PHB"/>
    <property type="match status" value="1"/>
</dbReference>
<accession>A0A1G2A019</accession>
<dbReference type="Gene3D" id="3.30.479.30">
    <property type="entry name" value="Band 7 domain"/>
    <property type="match status" value="1"/>
</dbReference>
<dbReference type="InterPro" id="IPR036013">
    <property type="entry name" value="Band_7/SPFH_dom_sf"/>
</dbReference>
<keyword evidence="2" id="KW-0472">Membrane</keyword>
<evidence type="ECO:0000313" key="4">
    <source>
        <dbReference type="EMBL" id="OGY69507.1"/>
    </source>
</evidence>
<feature type="compositionally biased region" description="Basic and acidic residues" evidence="1">
    <location>
        <begin position="297"/>
        <end position="310"/>
    </location>
</feature>
<reference evidence="4 5" key="1">
    <citation type="journal article" date="2016" name="Nat. Commun.">
        <title>Thousands of microbial genomes shed light on interconnected biogeochemical processes in an aquifer system.</title>
        <authorList>
            <person name="Anantharaman K."/>
            <person name="Brown C.T."/>
            <person name="Hug L.A."/>
            <person name="Sharon I."/>
            <person name="Castelle C.J."/>
            <person name="Probst A.J."/>
            <person name="Thomas B.C."/>
            <person name="Singh A."/>
            <person name="Wilkins M.J."/>
            <person name="Karaoz U."/>
            <person name="Brodie E.L."/>
            <person name="Williams K.H."/>
            <person name="Hubbard S.S."/>
            <person name="Banfield J.F."/>
        </authorList>
    </citation>
    <scope>NUCLEOTIDE SEQUENCE [LARGE SCALE GENOMIC DNA]</scope>
</reference>